<keyword evidence="2" id="KW-1185">Reference proteome</keyword>
<name>A0ABP8EE71_9FLAO</name>
<evidence type="ECO:0000313" key="2">
    <source>
        <dbReference type="Proteomes" id="UP001500027"/>
    </source>
</evidence>
<evidence type="ECO:0000313" key="1">
    <source>
        <dbReference type="EMBL" id="GAA4270563.1"/>
    </source>
</evidence>
<dbReference type="Proteomes" id="UP001500027">
    <property type="component" value="Unassembled WGS sequence"/>
</dbReference>
<gene>
    <name evidence="1" type="ORF">GCM10022257_26640</name>
</gene>
<comment type="caution">
    <text evidence="1">The sequence shown here is derived from an EMBL/GenBank/DDBJ whole genome shotgun (WGS) entry which is preliminary data.</text>
</comment>
<sequence>MPFLIIAQDNDSFLLTLSEITVKPGHDAQFIAGVKAWKDCYLKNEGNDKWNIWKRVQGEGSVYTITGRMANWAEMDEQGDEAGKACRMLAVNLIMPHVKSSHYNIARFIPNTSRSAAFSADTEVVWVANFKTKNSRDFRECVNEISSVMETTEGDNRGYWYAVMGGSPEVADYFVSIPYKNFAELDVERDGVWKVYENEHGKEKTDALRDKFRASVSKDWSYMYTLNKKLSN</sequence>
<accession>A0ABP8EE71</accession>
<protein>
    <recommendedName>
        <fullName evidence="3">Antibiotic biosynthesis monooxygenase</fullName>
    </recommendedName>
</protein>
<reference evidence="2" key="1">
    <citation type="journal article" date="2019" name="Int. J. Syst. Evol. Microbiol.">
        <title>The Global Catalogue of Microorganisms (GCM) 10K type strain sequencing project: providing services to taxonomists for standard genome sequencing and annotation.</title>
        <authorList>
            <consortium name="The Broad Institute Genomics Platform"/>
            <consortium name="The Broad Institute Genome Sequencing Center for Infectious Disease"/>
            <person name="Wu L."/>
            <person name="Ma J."/>
        </authorList>
    </citation>
    <scope>NUCLEOTIDE SEQUENCE [LARGE SCALE GENOMIC DNA]</scope>
    <source>
        <strain evidence="2">JCM 17452</strain>
    </source>
</reference>
<proteinExistence type="predicted"/>
<organism evidence="1 2">
    <name type="scientific">Hyunsoonleella aestuarii</name>
    <dbReference type="NCBI Taxonomy" id="912802"/>
    <lineage>
        <taxon>Bacteria</taxon>
        <taxon>Pseudomonadati</taxon>
        <taxon>Bacteroidota</taxon>
        <taxon>Flavobacteriia</taxon>
        <taxon>Flavobacteriales</taxon>
        <taxon>Flavobacteriaceae</taxon>
    </lineage>
</organism>
<evidence type="ECO:0008006" key="3">
    <source>
        <dbReference type="Google" id="ProtNLM"/>
    </source>
</evidence>
<dbReference type="EMBL" id="BAABAV010000003">
    <property type="protein sequence ID" value="GAA4270563.1"/>
    <property type="molecule type" value="Genomic_DNA"/>
</dbReference>